<dbReference type="Pfam" id="PF13822">
    <property type="entry name" value="ACC_epsilon"/>
    <property type="match status" value="1"/>
</dbReference>
<dbReference type="EMBL" id="VOBL01000006">
    <property type="protein sequence ID" value="KAA0977578.1"/>
    <property type="molecule type" value="Genomic_DNA"/>
</dbReference>
<dbReference type="GO" id="GO:0003989">
    <property type="term" value="F:acetyl-CoA carboxylase activity"/>
    <property type="evidence" value="ECO:0007669"/>
    <property type="project" value="InterPro"/>
</dbReference>
<dbReference type="InterPro" id="IPR032716">
    <property type="entry name" value="ACC_epsilon"/>
</dbReference>
<accession>A0A5B0EFZ0</accession>
<proteinExistence type="predicted"/>
<dbReference type="Proteomes" id="UP000323856">
    <property type="component" value="Unassembled WGS sequence"/>
</dbReference>
<dbReference type="GO" id="GO:0004658">
    <property type="term" value="F:propionyl-CoA carboxylase activity"/>
    <property type="evidence" value="ECO:0007669"/>
    <property type="project" value="InterPro"/>
</dbReference>
<evidence type="ECO:0000313" key="2">
    <source>
        <dbReference type="EMBL" id="KAA0977578.1"/>
    </source>
</evidence>
<sequence>MSTDQMGPDALAAVQITHGNPTAEEIAALTAIISAMDSTDHGATAPSGTELRRGRIRRRRALNAAPLPWKVGRQ</sequence>
<dbReference type="AlphaFoldDB" id="A0A5B0EFZ0"/>
<dbReference type="RefSeq" id="WP_149619254.1">
    <property type="nucleotide sequence ID" value="NZ_VOBL01000006.1"/>
</dbReference>
<comment type="caution">
    <text evidence="2">The sequence shown here is derived from an EMBL/GenBank/DDBJ whole genome shotgun (WGS) entry which is preliminary data.</text>
</comment>
<evidence type="ECO:0000313" key="3">
    <source>
        <dbReference type="Proteomes" id="UP000323856"/>
    </source>
</evidence>
<gene>
    <name evidence="2" type="ORF">FQ154_07625</name>
</gene>
<protein>
    <submittedName>
        <fullName evidence="2">Acyl-CoA carboxylase subunit epsilon</fullName>
    </submittedName>
</protein>
<evidence type="ECO:0000256" key="1">
    <source>
        <dbReference type="SAM" id="MobiDB-lite"/>
    </source>
</evidence>
<organism evidence="2 3">
    <name type="scientific">Paeniglutamicibacter gangotriensis</name>
    <dbReference type="NCBI Taxonomy" id="254787"/>
    <lineage>
        <taxon>Bacteria</taxon>
        <taxon>Bacillati</taxon>
        <taxon>Actinomycetota</taxon>
        <taxon>Actinomycetes</taxon>
        <taxon>Micrococcales</taxon>
        <taxon>Micrococcaceae</taxon>
        <taxon>Paeniglutamicibacter</taxon>
    </lineage>
</organism>
<feature type="region of interest" description="Disordered" evidence="1">
    <location>
        <begin position="38"/>
        <end position="59"/>
    </location>
</feature>
<reference evidence="2 3" key="1">
    <citation type="submission" date="2019-07" db="EMBL/GenBank/DDBJ databases">
        <title>Analysis of the biochemical properties, biological activity and biotechnological potential of siderophores and biosurfactants produced by Antarctic psychrotolerant bacteria.</title>
        <authorList>
            <person name="Styczynski M."/>
            <person name="Krucon T."/>
            <person name="Decewicz P."/>
            <person name="Dziewit L."/>
        </authorList>
    </citation>
    <scope>NUCLEOTIDE SEQUENCE [LARGE SCALE GENOMIC DNA]</scope>
    <source>
        <strain evidence="2 3">ANT_H27</strain>
    </source>
</reference>
<name>A0A5B0EFZ0_9MICC</name>